<dbReference type="Gene3D" id="3.40.605.10">
    <property type="entry name" value="Aldehyde Dehydrogenase, Chain A, domain 1"/>
    <property type="match status" value="1"/>
</dbReference>
<evidence type="ECO:0000259" key="9">
    <source>
        <dbReference type="Pfam" id="PF00171"/>
    </source>
</evidence>
<dbReference type="EC" id="1.2.1.41" evidence="2"/>
<dbReference type="InterPro" id="IPR016163">
    <property type="entry name" value="Ald_DH_C"/>
</dbReference>
<dbReference type="GO" id="GO:0004350">
    <property type="term" value="F:glutamate-5-semialdehyde dehydrogenase activity"/>
    <property type="evidence" value="ECO:0007669"/>
    <property type="project" value="UniProtKB-EC"/>
</dbReference>
<dbReference type="NCBIfam" id="TIGR00407">
    <property type="entry name" value="proA"/>
    <property type="match status" value="1"/>
</dbReference>
<dbReference type="NCBIfam" id="NF001221">
    <property type="entry name" value="PRK00197.1"/>
    <property type="match status" value="1"/>
</dbReference>
<dbReference type="InterPro" id="IPR015590">
    <property type="entry name" value="Aldehyde_DH_dom"/>
</dbReference>
<reference evidence="10 11" key="1">
    <citation type="journal article" date="2016" name="Nat. Commun.">
        <title>Thousands of microbial genomes shed light on interconnected biogeochemical processes in an aquifer system.</title>
        <authorList>
            <person name="Anantharaman K."/>
            <person name="Brown C.T."/>
            <person name="Hug L.A."/>
            <person name="Sharon I."/>
            <person name="Castelle C.J."/>
            <person name="Probst A.J."/>
            <person name="Thomas B.C."/>
            <person name="Singh A."/>
            <person name="Wilkins M.J."/>
            <person name="Karaoz U."/>
            <person name="Brodie E.L."/>
            <person name="Williams K.H."/>
            <person name="Hubbard S.S."/>
            <person name="Banfield J.F."/>
        </authorList>
    </citation>
    <scope>NUCLEOTIDE SEQUENCE [LARGE SCALE GENOMIC DNA]</scope>
</reference>
<dbReference type="CDD" id="cd07079">
    <property type="entry name" value="ALDH_F18-19_ProA-GPR"/>
    <property type="match status" value="1"/>
</dbReference>
<dbReference type="AlphaFoldDB" id="A0A1F5YRA4"/>
<keyword evidence="6" id="KW-0560">Oxidoreductase</keyword>
<gene>
    <name evidence="10" type="ORF">A3F83_13735</name>
</gene>
<evidence type="ECO:0000256" key="8">
    <source>
        <dbReference type="SAM" id="Coils"/>
    </source>
</evidence>
<name>A0A1F5YRA4_9BACT</name>
<accession>A0A1F5YRA4</accession>
<evidence type="ECO:0000256" key="4">
    <source>
        <dbReference type="ARBA" id="ARBA00022650"/>
    </source>
</evidence>
<evidence type="ECO:0000256" key="2">
    <source>
        <dbReference type="ARBA" id="ARBA00013002"/>
    </source>
</evidence>
<evidence type="ECO:0000256" key="5">
    <source>
        <dbReference type="ARBA" id="ARBA00022857"/>
    </source>
</evidence>
<keyword evidence="4" id="KW-0641">Proline biosynthesis</keyword>
<dbReference type="UniPathway" id="UPA00098">
    <property type="reaction ID" value="UER00360"/>
</dbReference>
<evidence type="ECO:0000256" key="6">
    <source>
        <dbReference type="ARBA" id="ARBA00023002"/>
    </source>
</evidence>
<protein>
    <recommendedName>
        <fullName evidence="2">glutamate-5-semialdehyde dehydrogenase</fullName>
        <ecNumber evidence="2">1.2.1.41</ecNumber>
    </recommendedName>
</protein>
<keyword evidence="5" id="KW-0521">NADP</keyword>
<evidence type="ECO:0000256" key="7">
    <source>
        <dbReference type="ARBA" id="ARBA00049024"/>
    </source>
</evidence>
<dbReference type="Gene3D" id="3.40.309.10">
    <property type="entry name" value="Aldehyde Dehydrogenase, Chain A, domain 2"/>
    <property type="match status" value="1"/>
</dbReference>
<dbReference type="PANTHER" id="PTHR11063">
    <property type="entry name" value="GLUTAMATE SEMIALDEHYDE DEHYDROGENASE"/>
    <property type="match status" value="1"/>
</dbReference>
<comment type="pathway">
    <text evidence="1">Amino-acid biosynthesis; L-proline biosynthesis; L-glutamate 5-semialdehyde from L-glutamate: step 2/2.</text>
</comment>
<proteinExistence type="predicted"/>
<dbReference type="InterPro" id="IPR016162">
    <property type="entry name" value="Ald_DH_N"/>
</dbReference>
<feature type="coiled-coil region" evidence="8">
    <location>
        <begin position="31"/>
        <end position="58"/>
    </location>
</feature>
<sequence length="268" mass="28562">MMDFKALVTDLGKKARLAAIELGCASTAQKDAALEAVAAALEKNAERIQAENNKDLEQGEKNGLTSAMLDRLRLTDKRLAAMIAGVREVVKLADPVGHKFDERTRPNGLKIYKLRVPIGVIGIIYESRPNVTVDAGTLTLKSGNAVILRGGSESINSNLVLAEIMSRAIASAGLPAEAVQLVPVTDREAVGALLTLNKYVDLIIPRGGESLIRRVVENSTIPVIKHYDGICHVYVDGAADLGMAGDITFNAKVQRPGVCNAAETLLVD</sequence>
<feature type="domain" description="Aldehyde dehydrogenase" evidence="9">
    <location>
        <begin position="13"/>
        <end position="267"/>
    </location>
</feature>
<dbReference type="EMBL" id="MFIX01000176">
    <property type="protein sequence ID" value="OGG02709.1"/>
    <property type="molecule type" value="Genomic_DNA"/>
</dbReference>
<keyword evidence="3" id="KW-0028">Amino-acid biosynthesis</keyword>
<dbReference type="PANTHER" id="PTHR11063:SF8">
    <property type="entry name" value="DELTA-1-PYRROLINE-5-CARBOXYLATE SYNTHASE"/>
    <property type="match status" value="1"/>
</dbReference>
<dbReference type="InterPro" id="IPR016161">
    <property type="entry name" value="Ald_DH/histidinol_DH"/>
</dbReference>
<dbReference type="STRING" id="1817867.A3F83_13735"/>
<evidence type="ECO:0000256" key="1">
    <source>
        <dbReference type="ARBA" id="ARBA00004985"/>
    </source>
</evidence>
<organism evidence="10 11">
    <name type="scientific">Candidatus Glassbacteria bacterium RIFCSPLOWO2_12_FULL_58_11</name>
    <dbReference type="NCBI Taxonomy" id="1817867"/>
    <lineage>
        <taxon>Bacteria</taxon>
        <taxon>Candidatus Glassiibacteriota</taxon>
    </lineage>
</organism>
<evidence type="ECO:0000256" key="3">
    <source>
        <dbReference type="ARBA" id="ARBA00022605"/>
    </source>
</evidence>
<dbReference type="Pfam" id="PF00171">
    <property type="entry name" value="Aldedh"/>
    <property type="match status" value="1"/>
</dbReference>
<comment type="catalytic activity">
    <reaction evidence="7">
        <text>L-glutamate 5-semialdehyde + phosphate + NADP(+) = L-glutamyl 5-phosphate + NADPH + H(+)</text>
        <dbReference type="Rhea" id="RHEA:19541"/>
        <dbReference type="ChEBI" id="CHEBI:15378"/>
        <dbReference type="ChEBI" id="CHEBI:43474"/>
        <dbReference type="ChEBI" id="CHEBI:57783"/>
        <dbReference type="ChEBI" id="CHEBI:58066"/>
        <dbReference type="ChEBI" id="CHEBI:58274"/>
        <dbReference type="ChEBI" id="CHEBI:58349"/>
        <dbReference type="EC" id="1.2.1.41"/>
    </reaction>
</comment>
<feature type="non-terminal residue" evidence="10">
    <location>
        <position position="268"/>
    </location>
</feature>
<dbReference type="InterPro" id="IPR000965">
    <property type="entry name" value="GPR_dom"/>
</dbReference>
<dbReference type="GO" id="GO:0055129">
    <property type="term" value="P:L-proline biosynthetic process"/>
    <property type="evidence" value="ECO:0007669"/>
    <property type="project" value="UniProtKB-UniPathway"/>
</dbReference>
<keyword evidence="8" id="KW-0175">Coiled coil</keyword>
<dbReference type="Proteomes" id="UP000179129">
    <property type="component" value="Unassembled WGS sequence"/>
</dbReference>
<dbReference type="SUPFAM" id="SSF53720">
    <property type="entry name" value="ALDH-like"/>
    <property type="match status" value="1"/>
</dbReference>
<evidence type="ECO:0000313" key="11">
    <source>
        <dbReference type="Proteomes" id="UP000179129"/>
    </source>
</evidence>
<evidence type="ECO:0000313" key="10">
    <source>
        <dbReference type="EMBL" id="OGG02709.1"/>
    </source>
</evidence>
<comment type="caution">
    <text evidence="10">The sequence shown here is derived from an EMBL/GenBank/DDBJ whole genome shotgun (WGS) entry which is preliminary data.</text>
</comment>